<dbReference type="InterPro" id="IPR021858">
    <property type="entry name" value="Fun_TF"/>
</dbReference>
<evidence type="ECO:0000313" key="2">
    <source>
        <dbReference type="EMBL" id="KAF2866778.1"/>
    </source>
</evidence>
<reference evidence="2 3" key="1">
    <citation type="submission" date="2020-01" db="EMBL/GenBank/DDBJ databases">
        <authorList>
            <consortium name="DOE Joint Genome Institute"/>
            <person name="Haridas S."/>
            <person name="Albert R."/>
            <person name="Binder M."/>
            <person name="Bloem J."/>
            <person name="Labutti K."/>
            <person name="Salamov A."/>
            <person name="Andreopoulos B."/>
            <person name="Baker S.E."/>
            <person name="Barry K."/>
            <person name="Bills G."/>
            <person name="Bluhm B.H."/>
            <person name="Cannon C."/>
            <person name="Castanera R."/>
            <person name="Culley D.E."/>
            <person name="Daum C."/>
            <person name="Ezra D."/>
            <person name="Gonzalez J.B."/>
            <person name="Henrissat B."/>
            <person name="Kuo A."/>
            <person name="Liang C."/>
            <person name="Lipzen A."/>
            <person name="Lutzoni F."/>
            <person name="Magnuson J."/>
            <person name="Mondo S."/>
            <person name="Nolan M."/>
            <person name="Ohm R."/>
            <person name="Pangilinan J."/>
            <person name="Park H.-J.H."/>
            <person name="Ramirez L."/>
            <person name="Alfaro M."/>
            <person name="Sun H."/>
            <person name="Tritt A."/>
            <person name="Yoshinaga Y."/>
            <person name="Zwiers L.-H.L."/>
            <person name="Turgeon B.G."/>
            <person name="Goodwin S.B."/>
            <person name="Spatafora J.W."/>
            <person name="Crous P.W."/>
            <person name="Grigoriev I.V."/>
        </authorList>
    </citation>
    <scope>NUCLEOTIDE SEQUENCE [LARGE SCALE GENOMIC DNA]</scope>
    <source>
        <strain evidence="2 3">CBS 611.86</strain>
    </source>
</reference>
<dbReference type="OrthoDB" id="4159781at2759"/>
<gene>
    <name evidence="2" type="ORF">BDV95DRAFT_461099</name>
</gene>
<dbReference type="EMBL" id="JAADJZ010000026">
    <property type="protein sequence ID" value="KAF2866778.1"/>
    <property type="molecule type" value="Genomic_DNA"/>
</dbReference>
<proteinExistence type="predicted"/>
<organism evidence="2 3">
    <name type="scientific">Massariosphaeria phaeospora</name>
    <dbReference type="NCBI Taxonomy" id="100035"/>
    <lineage>
        <taxon>Eukaryota</taxon>
        <taxon>Fungi</taxon>
        <taxon>Dikarya</taxon>
        <taxon>Ascomycota</taxon>
        <taxon>Pezizomycotina</taxon>
        <taxon>Dothideomycetes</taxon>
        <taxon>Pleosporomycetidae</taxon>
        <taxon>Pleosporales</taxon>
        <taxon>Pleosporales incertae sedis</taxon>
        <taxon>Massariosphaeria</taxon>
    </lineage>
</organism>
<dbReference type="PANTHER" id="PTHR37540">
    <property type="entry name" value="TRANSCRIPTION FACTOR (ACR-2), PUTATIVE-RELATED-RELATED"/>
    <property type="match status" value="1"/>
</dbReference>
<name>A0A7C8M328_9PLEO</name>
<protein>
    <submittedName>
        <fullName evidence="2">Uncharacterized protein</fullName>
    </submittedName>
</protein>
<feature type="compositionally biased region" description="Polar residues" evidence="1">
    <location>
        <begin position="76"/>
        <end position="89"/>
    </location>
</feature>
<dbReference type="AlphaFoldDB" id="A0A7C8M328"/>
<feature type="region of interest" description="Disordered" evidence="1">
    <location>
        <begin position="18"/>
        <end position="94"/>
    </location>
</feature>
<sequence length="436" mass="48686">DLLFITGNTPADFKSKKNMTKVRKKAMGSYLEKEKKPRARVTSEDSTASPTNIPRDQLETSTAKSRVDALIVKPRQSLSPTHSQLSSTIDHAPSPDTRIARVRQSVDSILPSAPIVIPMRTNIPLIYDETAPEPFASIGKPLDPFRTMFQAHHPRISVEELKFHCSRVFGTRAMGQHWIPTLVKSPHAFLSTLCIASAHYDAINGREIESVQTVALRQEVTHLIGQNLVNPEAQVDDFNVIALTQLIAAGMISGEDAALTYHESGIEAMIKQRGGIDTLGVGGRLASTISWVSLESAILREAKPRLMYIEYSTSKSTKTYLNVATIPESPLWCPRSDFQTIKRSSGCTPRTLDILKDIRMMMDLFLHETRHSRQNTPTLKNLYKKLQQYPSAAELQEYNVLTAHDWKYEAIRMTAILQATAIVQRIPLSEALRFAA</sequence>
<evidence type="ECO:0000313" key="3">
    <source>
        <dbReference type="Proteomes" id="UP000481861"/>
    </source>
</evidence>
<comment type="caution">
    <text evidence="2">The sequence shown here is derived from an EMBL/GenBank/DDBJ whole genome shotgun (WGS) entry which is preliminary data.</text>
</comment>
<evidence type="ECO:0000256" key="1">
    <source>
        <dbReference type="SAM" id="MobiDB-lite"/>
    </source>
</evidence>
<dbReference type="Proteomes" id="UP000481861">
    <property type="component" value="Unassembled WGS sequence"/>
</dbReference>
<keyword evidence="3" id="KW-1185">Reference proteome</keyword>
<dbReference type="PANTHER" id="PTHR37540:SF5">
    <property type="entry name" value="TRANSCRIPTION FACTOR DOMAIN-CONTAINING PROTEIN"/>
    <property type="match status" value="1"/>
</dbReference>
<feature type="non-terminal residue" evidence="2">
    <location>
        <position position="1"/>
    </location>
</feature>
<feature type="compositionally biased region" description="Polar residues" evidence="1">
    <location>
        <begin position="44"/>
        <end position="64"/>
    </location>
</feature>
<feature type="non-terminal residue" evidence="2">
    <location>
        <position position="436"/>
    </location>
</feature>
<dbReference type="Pfam" id="PF11951">
    <property type="entry name" value="Fungal_trans_2"/>
    <property type="match status" value="1"/>
</dbReference>
<accession>A0A7C8M328</accession>